<evidence type="ECO:0000313" key="3">
    <source>
        <dbReference type="Proteomes" id="UP000824242"/>
    </source>
</evidence>
<name>A0A9D1AM29_9FIRM</name>
<evidence type="ECO:0000259" key="1">
    <source>
        <dbReference type="Pfam" id="PF12957"/>
    </source>
</evidence>
<accession>A0A9D1AM29</accession>
<sequence>MKAVMLEPGREARALDIPHTLKAMQQAVGGTIQAIYPWKGVSAALVCDDEGLLKRLPFNRMVAPEVFIFGPCFICGVDGENFADLPEALVERFVKRYRFPELLFRHGGKLYSLPVEL</sequence>
<dbReference type="Pfam" id="PF12957">
    <property type="entry name" value="DUF3846"/>
    <property type="match status" value="1"/>
</dbReference>
<reference evidence="2" key="1">
    <citation type="submission" date="2020-10" db="EMBL/GenBank/DDBJ databases">
        <authorList>
            <person name="Gilroy R."/>
        </authorList>
    </citation>
    <scope>NUCLEOTIDE SEQUENCE</scope>
    <source>
        <strain evidence="2">ChiSxjej1B13-7958</strain>
    </source>
</reference>
<proteinExistence type="predicted"/>
<dbReference type="EMBL" id="DVGZ01000051">
    <property type="protein sequence ID" value="HIR47006.1"/>
    <property type="molecule type" value="Genomic_DNA"/>
</dbReference>
<dbReference type="Proteomes" id="UP000824242">
    <property type="component" value="Unassembled WGS sequence"/>
</dbReference>
<dbReference type="InterPro" id="IPR024559">
    <property type="entry name" value="DUF3846"/>
</dbReference>
<comment type="caution">
    <text evidence="2">The sequence shown here is derived from an EMBL/GenBank/DDBJ whole genome shotgun (WGS) entry which is preliminary data.</text>
</comment>
<organism evidence="2 3">
    <name type="scientific">Candidatus Caccousia avicola</name>
    <dbReference type="NCBI Taxonomy" id="2840721"/>
    <lineage>
        <taxon>Bacteria</taxon>
        <taxon>Bacillati</taxon>
        <taxon>Bacillota</taxon>
        <taxon>Clostridia</taxon>
        <taxon>Eubacteriales</taxon>
        <taxon>Oscillospiraceae</taxon>
        <taxon>Oscillospiraceae incertae sedis</taxon>
        <taxon>Candidatus Caccousia</taxon>
    </lineage>
</organism>
<feature type="domain" description="DUF3846" evidence="1">
    <location>
        <begin position="1"/>
        <end position="97"/>
    </location>
</feature>
<protein>
    <submittedName>
        <fullName evidence="2">DUF3846 domain-containing protein</fullName>
    </submittedName>
</protein>
<dbReference type="AlphaFoldDB" id="A0A9D1AM29"/>
<gene>
    <name evidence="2" type="ORF">IAB89_05020</name>
</gene>
<evidence type="ECO:0000313" key="2">
    <source>
        <dbReference type="EMBL" id="HIR47006.1"/>
    </source>
</evidence>
<reference evidence="2" key="2">
    <citation type="journal article" date="2021" name="PeerJ">
        <title>Extensive microbial diversity within the chicken gut microbiome revealed by metagenomics and culture.</title>
        <authorList>
            <person name="Gilroy R."/>
            <person name="Ravi A."/>
            <person name="Getino M."/>
            <person name="Pursley I."/>
            <person name="Horton D.L."/>
            <person name="Alikhan N.F."/>
            <person name="Baker D."/>
            <person name="Gharbi K."/>
            <person name="Hall N."/>
            <person name="Watson M."/>
            <person name="Adriaenssens E.M."/>
            <person name="Foster-Nyarko E."/>
            <person name="Jarju S."/>
            <person name="Secka A."/>
            <person name="Antonio M."/>
            <person name="Oren A."/>
            <person name="Chaudhuri R.R."/>
            <person name="La Ragione R."/>
            <person name="Hildebrand F."/>
            <person name="Pallen M.J."/>
        </authorList>
    </citation>
    <scope>NUCLEOTIDE SEQUENCE</scope>
    <source>
        <strain evidence="2">ChiSxjej1B13-7958</strain>
    </source>
</reference>